<keyword evidence="4" id="KW-0812">Transmembrane</keyword>
<reference evidence="5 6" key="1">
    <citation type="journal article" date="2024" name="IMA Fungus">
        <title>Apiospora arundinis, a panoply of carbohydrate-active enzymes and secondary metabolites.</title>
        <authorList>
            <person name="Sorensen T."/>
            <person name="Petersen C."/>
            <person name="Muurmann A.T."/>
            <person name="Christiansen J.V."/>
            <person name="Brundto M.L."/>
            <person name="Overgaard C.K."/>
            <person name="Boysen A.T."/>
            <person name="Wollenberg R.D."/>
            <person name="Larsen T.O."/>
            <person name="Sorensen J.L."/>
            <person name="Nielsen K.L."/>
            <person name="Sondergaard T.E."/>
        </authorList>
    </citation>
    <scope>NUCLEOTIDE SEQUENCE [LARGE SCALE GENOMIC DNA]</scope>
    <source>
        <strain evidence="5 6">AAU 773</strain>
    </source>
</reference>
<evidence type="ECO:0000313" key="5">
    <source>
        <dbReference type="EMBL" id="KAK8862868.1"/>
    </source>
</evidence>
<feature type="compositionally biased region" description="Basic and acidic residues" evidence="3">
    <location>
        <begin position="1"/>
        <end position="19"/>
    </location>
</feature>
<keyword evidence="4" id="KW-0472">Membrane</keyword>
<dbReference type="Pfam" id="PF11807">
    <property type="entry name" value="UstYa"/>
    <property type="match status" value="1"/>
</dbReference>
<gene>
    <name evidence="5" type="ORF">PGQ11_009103</name>
</gene>
<evidence type="ECO:0000256" key="3">
    <source>
        <dbReference type="SAM" id="MobiDB-lite"/>
    </source>
</evidence>
<dbReference type="PANTHER" id="PTHR33365">
    <property type="entry name" value="YALI0B05434P"/>
    <property type="match status" value="1"/>
</dbReference>
<comment type="caution">
    <text evidence="5">The sequence shown here is derived from an EMBL/GenBank/DDBJ whole genome shotgun (WGS) entry which is preliminary data.</text>
</comment>
<comment type="pathway">
    <text evidence="1">Mycotoxin biosynthesis.</text>
</comment>
<evidence type="ECO:0000256" key="4">
    <source>
        <dbReference type="SAM" id="Phobius"/>
    </source>
</evidence>
<dbReference type="InterPro" id="IPR021765">
    <property type="entry name" value="UstYa-like"/>
</dbReference>
<dbReference type="Proteomes" id="UP001390339">
    <property type="component" value="Unassembled WGS sequence"/>
</dbReference>
<sequence>MDKIRYSEEDEAFTREGGRDPSMSTDTQGLISEAQVTRSNSLRRCGHALGYSPLWVVVLPWTIAVLSLCSALYLDYQLRAQQTRDATNLEYYSPASHLVQYTHRQFTMGLGDNRTRYEAAPSPEVDAAWNDLFSMGIVAISRDDASRLQEKTQPLPHDPEDRYVVSMSVFHDLHCLNRLRKQLFPGYYTQFNMDNRTESEVDHIMHCIDSLRQSTLCHADLAVIPFQVSTTACSHITSMPPQWIDTRSTPY</sequence>
<keyword evidence="4" id="KW-1133">Transmembrane helix</keyword>
<evidence type="ECO:0000313" key="6">
    <source>
        <dbReference type="Proteomes" id="UP001390339"/>
    </source>
</evidence>
<keyword evidence="6" id="KW-1185">Reference proteome</keyword>
<protein>
    <submittedName>
        <fullName evidence="5">Uncharacterized protein</fullName>
    </submittedName>
</protein>
<feature type="transmembrane region" description="Helical" evidence="4">
    <location>
        <begin position="54"/>
        <end position="74"/>
    </location>
</feature>
<evidence type="ECO:0000256" key="2">
    <source>
        <dbReference type="ARBA" id="ARBA00035112"/>
    </source>
</evidence>
<organism evidence="5 6">
    <name type="scientific">Apiospora arundinis</name>
    <dbReference type="NCBI Taxonomy" id="335852"/>
    <lineage>
        <taxon>Eukaryota</taxon>
        <taxon>Fungi</taxon>
        <taxon>Dikarya</taxon>
        <taxon>Ascomycota</taxon>
        <taxon>Pezizomycotina</taxon>
        <taxon>Sordariomycetes</taxon>
        <taxon>Xylariomycetidae</taxon>
        <taxon>Amphisphaeriales</taxon>
        <taxon>Apiosporaceae</taxon>
        <taxon>Apiospora</taxon>
    </lineage>
</organism>
<proteinExistence type="inferred from homology"/>
<evidence type="ECO:0000256" key="1">
    <source>
        <dbReference type="ARBA" id="ARBA00004685"/>
    </source>
</evidence>
<comment type="similarity">
    <text evidence="2">Belongs to the ustYa family.</text>
</comment>
<feature type="region of interest" description="Disordered" evidence="3">
    <location>
        <begin position="1"/>
        <end position="27"/>
    </location>
</feature>
<name>A0ABR2III9_9PEZI</name>
<dbReference type="EMBL" id="JAPCWZ010000005">
    <property type="protein sequence ID" value="KAK8862868.1"/>
    <property type="molecule type" value="Genomic_DNA"/>
</dbReference>
<accession>A0ABR2III9</accession>
<dbReference type="PANTHER" id="PTHR33365:SF4">
    <property type="entry name" value="CYCLOCHLOROTINE BIOSYNTHESIS PROTEIN O"/>
    <property type="match status" value="1"/>
</dbReference>